<dbReference type="AlphaFoldDB" id="A0A9D9HUH3"/>
<dbReference type="EMBL" id="JADIMG010000072">
    <property type="protein sequence ID" value="MBO8460152.1"/>
    <property type="molecule type" value="Genomic_DNA"/>
</dbReference>
<proteinExistence type="predicted"/>
<name>A0A9D9HUH3_9BACT</name>
<organism evidence="1 2">
    <name type="scientific">Candidatus Gallipaludibacter merdavium</name>
    <dbReference type="NCBI Taxonomy" id="2840839"/>
    <lineage>
        <taxon>Bacteria</taxon>
        <taxon>Pseudomonadati</taxon>
        <taxon>Bacteroidota</taxon>
        <taxon>Bacteroidia</taxon>
        <taxon>Bacteroidales</taxon>
        <taxon>Candidatus Gallipaludibacter</taxon>
    </lineage>
</organism>
<sequence length="135" mass="15988">MMKEECFFKVGQTYIDKKRNQFKVTSVENSVVITSQEIYWCGAFIDYVSFEVGSEMYNDLVAINKNPDTKKLIFVFPGGCWVCCDSLMEERGDYRTYAHIWKGKVEYNEQYKHLLTPEEIKRITDFSNNLRYDNL</sequence>
<gene>
    <name evidence="1" type="ORF">IAA73_07470</name>
</gene>
<evidence type="ECO:0000313" key="1">
    <source>
        <dbReference type="EMBL" id="MBO8460152.1"/>
    </source>
</evidence>
<comment type="caution">
    <text evidence="1">The sequence shown here is derived from an EMBL/GenBank/DDBJ whole genome shotgun (WGS) entry which is preliminary data.</text>
</comment>
<reference evidence="1" key="1">
    <citation type="submission" date="2020-10" db="EMBL/GenBank/DDBJ databases">
        <authorList>
            <person name="Gilroy R."/>
        </authorList>
    </citation>
    <scope>NUCLEOTIDE SEQUENCE</scope>
    <source>
        <strain evidence="1">G3-3990</strain>
    </source>
</reference>
<accession>A0A9D9HUH3</accession>
<reference evidence="1" key="2">
    <citation type="journal article" date="2021" name="PeerJ">
        <title>Extensive microbial diversity within the chicken gut microbiome revealed by metagenomics and culture.</title>
        <authorList>
            <person name="Gilroy R."/>
            <person name="Ravi A."/>
            <person name="Getino M."/>
            <person name="Pursley I."/>
            <person name="Horton D.L."/>
            <person name="Alikhan N.F."/>
            <person name="Baker D."/>
            <person name="Gharbi K."/>
            <person name="Hall N."/>
            <person name="Watson M."/>
            <person name="Adriaenssens E.M."/>
            <person name="Foster-Nyarko E."/>
            <person name="Jarju S."/>
            <person name="Secka A."/>
            <person name="Antonio M."/>
            <person name="Oren A."/>
            <person name="Chaudhuri R.R."/>
            <person name="La Ragione R."/>
            <person name="Hildebrand F."/>
            <person name="Pallen M.J."/>
        </authorList>
    </citation>
    <scope>NUCLEOTIDE SEQUENCE</scope>
    <source>
        <strain evidence="1">G3-3990</strain>
    </source>
</reference>
<protein>
    <submittedName>
        <fullName evidence="1">Uncharacterized protein</fullName>
    </submittedName>
</protein>
<dbReference type="Proteomes" id="UP000823641">
    <property type="component" value="Unassembled WGS sequence"/>
</dbReference>
<evidence type="ECO:0000313" key="2">
    <source>
        <dbReference type="Proteomes" id="UP000823641"/>
    </source>
</evidence>